<keyword evidence="1" id="KW-0472">Membrane</keyword>
<dbReference type="EMBL" id="GGEC01036215">
    <property type="protein sequence ID" value="MBX16699.1"/>
    <property type="molecule type" value="Transcribed_RNA"/>
</dbReference>
<evidence type="ECO:0000313" key="2">
    <source>
        <dbReference type="EMBL" id="MBX16699.1"/>
    </source>
</evidence>
<sequence length="65" mass="7190">MLCSEGCHVFGLAEAELVEEAVVFGLLLSCLVTLMIYVGWGSPLHCDRPLISNQKKKSHVEFLNL</sequence>
<evidence type="ECO:0000256" key="1">
    <source>
        <dbReference type="SAM" id="Phobius"/>
    </source>
</evidence>
<accession>A0A2P2LFG1</accession>
<organism evidence="2">
    <name type="scientific">Rhizophora mucronata</name>
    <name type="common">Asiatic mangrove</name>
    <dbReference type="NCBI Taxonomy" id="61149"/>
    <lineage>
        <taxon>Eukaryota</taxon>
        <taxon>Viridiplantae</taxon>
        <taxon>Streptophyta</taxon>
        <taxon>Embryophyta</taxon>
        <taxon>Tracheophyta</taxon>
        <taxon>Spermatophyta</taxon>
        <taxon>Magnoliopsida</taxon>
        <taxon>eudicotyledons</taxon>
        <taxon>Gunneridae</taxon>
        <taxon>Pentapetalae</taxon>
        <taxon>rosids</taxon>
        <taxon>fabids</taxon>
        <taxon>Malpighiales</taxon>
        <taxon>Rhizophoraceae</taxon>
        <taxon>Rhizophora</taxon>
    </lineage>
</organism>
<dbReference type="AlphaFoldDB" id="A0A2P2LFG1"/>
<feature type="transmembrane region" description="Helical" evidence="1">
    <location>
        <begin position="21"/>
        <end position="40"/>
    </location>
</feature>
<reference evidence="2" key="1">
    <citation type="submission" date="2018-02" db="EMBL/GenBank/DDBJ databases">
        <title>Rhizophora mucronata_Transcriptome.</title>
        <authorList>
            <person name="Meera S.P."/>
            <person name="Sreeshan A."/>
            <person name="Augustine A."/>
        </authorList>
    </citation>
    <scope>NUCLEOTIDE SEQUENCE</scope>
    <source>
        <tissue evidence="2">Leaf</tissue>
    </source>
</reference>
<name>A0A2P2LFG1_RHIMU</name>
<proteinExistence type="predicted"/>
<protein>
    <submittedName>
        <fullName evidence="2">Uncharacterized protein</fullName>
    </submittedName>
</protein>
<keyword evidence="1" id="KW-0812">Transmembrane</keyword>
<keyword evidence="1" id="KW-1133">Transmembrane helix</keyword>